<gene>
    <name evidence="3" type="ORF">C2G38_1964056</name>
</gene>
<feature type="domain" description="SWIM-type" evidence="2">
    <location>
        <begin position="3"/>
        <end position="37"/>
    </location>
</feature>
<reference evidence="3 4" key="1">
    <citation type="submission" date="2018-06" db="EMBL/GenBank/DDBJ databases">
        <title>Comparative genomics reveals the genomic features of Rhizophagus irregularis, R. cerebriforme, R. diaphanum and Gigaspora rosea, and their symbiotic lifestyle signature.</title>
        <authorList>
            <person name="Morin E."/>
            <person name="San Clemente H."/>
            <person name="Chen E.C.H."/>
            <person name="De La Providencia I."/>
            <person name="Hainaut M."/>
            <person name="Kuo A."/>
            <person name="Kohler A."/>
            <person name="Murat C."/>
            <person name="Tang N."/>
            <person name="Roy S."/>
            <person name="Loubradou J."/>
            <person name="Henrissat B."/>
            <person name="Grigoriev I.V."/>
            <person name="Corradi N."/>
            <person name="Roux C."/>
            <person name="Martin F.M."/>
        </authorList>
    </citation>
    <scope>NUCLEOTIDE SEQUENCE [LARGE SCALE GENOMIC DNA]</scope>
    <source>
        <strain evidence="3 4">DAOM 194757</strain>
    </source>
</reference>
<dbReference type="PROSITE" id="PS50966">
    <property type="entry name" value="ZF_SWIM"/>
    <property type="match status" value="1"/>
</dbReference>
<dbReference type="AlphaFoldDB" id="A0A397VD27"/>
<keyword evidence="1" id="KW-0479">Metal-binding</keyword>
<evidence type="ECO:0000259" key="2">
    <source>
        <dbReference type="PROSITE" id="PS50966"/>
    </source>
</evidence>
<evidence type="ECO:0000313" key="4">
    <source>
        <dbReference type="Proteomes" id="UP000266673"/>
    </source>
</evidence>
<accession>A0A397VD27</accession>
<dbReference type="Proteomes" id="UP000266673">
    <property type="component" value="Unassembled WGS sequence"/>
</dbReference>
<organism evidence="3 4">
    <name type="scientific">Gigaspora rosea</name>
    <dbReference type="NCBI Taxonomy" id="44941"/>
    <lineage>
        <taxon>Eukaryota</taxon>
        <taxon>Fungi</taxon>
        <taxon>Fungi incertae sedis</taxon>
        <taxon>Mucoromycota</taxon>
        <taxon>Glomeromycotina</taxon>
        <taxon>Glomeromycetes</taxon>
        <taxon>Diversisporales</taxon>
        <taxon>Gigasporaceae</taxon>
        <taxon>Gigaspora</taxon>
    </lineage>
</organism>
<feature type="non-terminal residue" evidence="3">
    <location>
        <position position="1"/>
    </location>
</feature>
<keyword evidence="1" id="KW-0863">Zinc-finger</keyword>
<dbReference type="OrthoDB" id="2443524at2759"/>
<evidence type="ECO:0000313" key="3">
    <source>
        <dbReference type="EMBL" id="RIB20350.1"/>
    </source>
</evidence>
<dbReference type="InterPro" id="IPR007527">
    <property type="entry name" value="Znf_SWIM"/>
</dbReference>
<sequence>KHYIILLIDGGHLCTCLFIIHRGLVCAHFFHVIINSNVAKFNIGLIAKQWYKESIHDQEI</sequence>
<keyword evidence="4" id="KW-1185">Reference proteome</keyword>
<dbReference type="GO" id="GO:0008270">
    <property type="term" value="F:zinc ion binding"/>
    <property type="evidence" value="ECO:0007669"/>
    <property type="project" value="UniProtKB-KW"/>
</dbReference>
<comment type="caution">
    <text evidence="3">The sequence shown here is derived from an EMBL/GenBank/DDBJ whole genome shotgun (WGS) entry which is preliminary data.</text>
</comment>
<name>A0A397VD27_9GLOM</name>
<proteinExistence type="predicted"/>
<dbReference type="EMBL" id="QKWP01000422">
    <property type="protein sequence ID" value="RIB20350.1"/>
    <property type="molecule type" value="Genomic_DNA"/>
</dbReference>
<keyword evidence="1" id="KW-0862">Zinc</keyword>
<protein>
    <recommendedName>
        <fullName evidence="2">SWIM-type domain-containing protein</fullName>
    </recommendedName>
</protein>
<evidence type="ECO:0000256" key="1">
    <source>
        <dbReference type="PROSITE-ProRule" id="PRU00325"/>
    </source>
</evidence>